<feature type="domain" description="Transferrin-binding protein B C-lobe/N-lobe beta-barrel" evidence="1">
    <location>
        <begin position="194"/>
        <end position="317"/>
    </location>
</feature>
<dbReference type="InterPro" id="IPR011250">
    <property type="entry name" value="OMP/PagP_B-barrel"/>
</dbReference>
<evidence type="ECO:0000259" key="1">
    <source>
        <dbReference type="Pfam" id="PF01298"/>
    </source>
</evidence>
<dbReference type="AlphaFoldDB" id="A0A7Y0BSE1"/>
<accession>A0A7Y0BSE1</accession>
<dbReference type="InterPro" id="IPR001677">
    <property type="entry name" value="TbpB_B_D"/>
</dbReference>
<protein>
    <submittedName>
        <fullName evidence="2">Transferrin-binding protein-like solute binding protein</fullName>
    </submittedName>
</protein>
<evidence type="ECO:0000313" key="2">
    <source>
        <dbReference type="EMBL" id="NML95681.1"/>
    </source>
</evidence>
<name>A0A7Y0BSE1_9SPHN</name>
<keyword evidence="3" id="KW-1185">Reference proteome</keyword>
<dbReference type="SUPFAM" id="SSF56925">
    <property type="entry name" value="OMPA-like"/>
    <property type="match status" value="1"/>
</dbReference>
<dbReference type="Gene3D" id="2.40.160.90">
    <property type="match status" value="1"/>
</dbReference>
<proteinExistence type="predicted"/>
<dbReference type="EMBL" id="JABBGM010000012">
    <property type="protein sequence ID" value="NML95681.1"/>
    <property type="molecule type" value="Genomic_DNA"/>
</dbReference>
<evidence type="ECO:0000313" key="3">
    <source>
        <dbReference type="Proteomes" id="UP000583556"/>
    </source>
</evidence>
<dbReference type="RefSeq" id="WP_169494892.1">
    <property type="nucleotide sequence ID" value="NZ_JABBGM010000012.1"/>
</dbReference>
<gene>
    <name evidence="2" type="ORF">HHL27_18570</name>
</gene>
<dbReference type="Proteomes" id="UP000583556">
    <property type="component" value="Unassembled WGS sequence"/>
</dbReference>
<dbReference type="Pfam" id="PF01298">
    <property type="entry name" value="TbpB_B_D"/>
    <property type="match status" value="1"/>
</dbReference>
<sequence>MQEHDAQWGGRMANSGSVSAKCVVALMVANLLQGCASSGGFRASGGEPTPGLNTSLPPTVSEKFDAASAKIILDVTKSSGASSGVSLPSRASYATLTISYDATAKSYTVKDEATSRTFAPGDIAASNSRFDIYQVNDGNSVEELRLFKSGSQNSQIALTYVTYGIWSTYQPGQSTTHYLTRFAVAGIQTGAAGLPKTGQATYSGSVDGVAAFDGQSYRLAGSNGTLTADFEKGVIRTSLNLRGTTDVASDAIGAVDLGTLKGTGAIGVDTSRYTGTITGLQMDGSFGGAFYGPNAAETGFAFSLTDNGANTAAGVFVGH</sequence>
<reference evidence="2 3" key="1">
    <citation type="submission" date="2020-04" db="EMBL/GenBank/DDBJ databases">
        <title>Novosphingobium sp. TW-4 isolated from soil.</title>
        <authorList>
            <person name="Dahal R.H."/>
            <person name="Chaudhary D.K."/>
        </authorList>
    </citation>
    <scope>NUCLEOTIDE SEQUENCE [LARGE SCALE GENOMIC DNA]</scope>
    <source>
        <strain evidence="2 3">TW-4</strain>
    </source>
</reference>
<organism evidence="2 3">
    <name type="scientific">Novosphingobium olei</name>
    <dbReference type="NCBI Taxonomy" id="2728851"/>
    <lineage>
        <taxon>Bacteria</taxon>
        <taxon>Pseudomonadati</taxon>
        <taxon>Pseudomonadota</taxon>
        <taxon>Alphaproteobacteria</taxon>
        <taxon>Sphingomonadales</taxon>
        <taxon>Sphingomonadaceae</taxon>
        <taxon>Novosphingobium</taxon>
    </lineage>
</organism>
<comment type="caution">
    <text evidence="2">The sequence shown here is derived from an EMBL/GenBank/DDBJ whole genome shotgun (WGS) entry which is preliminary data.</text>
</comment>